<dbReference type="Pfam" id="PF12840">
    <property type="entry name" value="HTH_20"/>
    <property type="match status" value="1"/>
</dbReference>
<evidence type="ECO:0000256" key="2">
    <source>
        <dbReference type="ARBA" id="ARBA00023125"/>
    </source>
</evidence>
<keyword evidence="7" id="KW-1185">Reference proteome</keyword>
<evidence type="ECO:0000256" key="1">
    <source>
        <dbReference type="ARBA" id="ARBA00023015"/>
    </source>
</evidence>
<dbReference type="CDD" id="cd00090">
    <property type="entry name" value="HTH_ARSR"/>
    <property type="match status" value="1"/>
</dbReference>
<dbReference type="GO" id="GO:0003700">
    <property type="term" value="F:DNA-binding transcription factor activity"/>
    <property type="evidence" value="ECO:0007669"/>
    <property type="project" value="InterPro"/>
</dbReference>
<evidence type="ECO:0000256" key="4">
    <source>
        <dbReference type="SAM" id="MobiDB-lite"/>
    </source>
</evidence>
<dbReference type="PANTHER" id="PTHR43132:SF6">
    <property type="entry name" value="HTH-TYPE TRANSCRIPTIONAL REPRESSOR CZRA"/>
    <property type="match status" value="1"/>
</dbReference>
<feature type="domain" description="HTH arsR-type" evidence="5">
    <location>
        <begin position="257"/>
        <end position="331"/>
    </location>
</feature>
<gene>
    <name evidence="6" type="ORF">I2501_30385</name>
</gene>
<dbReference type="SUPFAM" id="SSF46785">
    <property type="entry name" value="Winged helix' DNA-binding domain"/>
    <property type="match status" value="1"/>
</dbReference>
<dbReference type="InterPro" id="IPR036388">
    <property type="entry name" value="WH-like_DNA-bd_sf"/>
</dbReference>
<dbReference type="InterPro" id="IPR036390">
    <property type="entry name" value="WH_DNA-bd_sf"/>
</dbReference>
<reference evidence="6" key="1">
    <citation type="submission" date="2020-11" db="EMBL/GenBank/DDBJ databases">
        <title>Isolation and identification of active actinomycetes.</title>
        <authorList>
            <person name="Yu B."/>
        </authorList>
    </citation>
    <scope>NUCLEOTIDE SEQUENCE</scope>
    <source>
        <strain evidence="6">NEAU-YB345</strain>
    </source>
</reference>
<name>A0A931B921_9ACTN</name>
<dbReference type="RefSeq" id="WP_196197516.1">
    <property type="nucleotide sequence ID" value="NZ_JADPRT010000016.1"/>
</dbReference>
<feature type="region of interest" description="Disordered" evidence="4">
    <location>
        <begin position="326"/>
        <end position="345"/>
    </location>
</feature>
<dbReference type="InterPro" id="IPR011991">
    <property type="entry name" value="ArsR-like_HTH"/>
</dbReference>
<keyword evidence="1" id="KW-0805">Transcription regulation</keyword>
<dbReference type="InterPro" id="IPR001845">
    <property type="entry name" value="HTH_ArsR_DNA-bd_dom"/>
</dbReference>
<dbReference type="PANTHER" id="PTHR43132">
    <property type="entry name" value="ARSENICAL RESISTANCE OPERON REPRESSOR ARSR-RELATED"/>
    <property type="match status" value="1"/>
</dbReference>
<dbReference type="Proteomes" id="UP000657385">
    <property type="component" value="Unassembled WGS sequence"/>
</dbReference>
<dbReference type="AlphaFoldDB" id="A0A931B921"/>
<evidence type="ECO:0000313" key="7">
    <source>
        <dbReference type="Proteomes" id="UP000657385"/>
    </source>
</evidence>
<dbReference type="SMART" id="SM00418">
    <property type="entry name" value="HTH_ARSR"/>
    <property type="match status" value="1"/>
</dbReference>
<comment type="caution">
    <text evidence="6">The sequence shown here is derived from an EMBL/GenBank/DDBJ whole genome shotgun (WGS) entry which is preliminary data.</text>
</comment>
<sequence>MVLLRLDSLALSRSRFALSPFAQAMASMMLLCRPCVHPWLADWHGRHHTAFRARLDADPFARGLVMLVSSTKYLPDHVTLPPMGGMGTTLDSELAEVAKVPDDQVRPSMERTLAHSWEDHDLSWLTGHSWAARTAAFVREVWAEQLAADWPRQRMVLERDVTYRAGLLAAYGWPSALDQMSRRSAWVGVDAIRFSDRPGHDRVIGPDGMLFVPVVQPQGTWLCEAPDAPYALVYPARGSGTVVGADPTPGSRRAVGALARLIGAGRAAILRELERPATSSELAAQLDQSLGTIGGHLAVLREAELVVGTRVGRRVVYRRTELGDLLAEGTPSGGGRGTEPTGDHV</sequence>
<dbReference type="Gene3D" id="1.10.10.10">
    <property type="entry name" value="Winged helix-like DNA-binding domain superfamily/Winged helix DNA-binding domain"/>
    <property type="match status" value="1"/>
</dbReference>
<protein>
    <submittedName>
        <fullName evidence="6">Winged helix-turn-helix transcriptional regulator</fullName>
    </submittedName>
</protein>
<accession>A0A931B921</accession>
<dbReference type="GO" id="GO:0003677">
    <property type="term" value="F:DNA binding"/>
    <property type="evidence" value="ECO:0007669"/>
    <property type="project" value="UniProtKB-KW"/>
</dbReference>
<keyword evidence="2" id="KW-0238">DNA-binding</keyword>
<dbReference type="EMBL" id="JADPRT010000016">
    <property type="protein sequence ID" value="MBF9072341.1"/>
    <property type="molecule type" value="Genomic_DNA"/>
</dbReference>
<organism evidence="6 7">
    <name type="scientific">Streptacidiphilus fuscans</name>
    <dbReference type="NCBI Taxonomy" id="2789292"/>
    <lineage>
        <taxon>Bacteria</taxon>
        <taxon>Bacillati</taxon>
        <taxon>Actinomycetota</taxon>
        <taxon>Actinomycetes</taxon>
        <taxon>Kitasatosporales</taxon>
        <taxon>Streptomycetaceae</taxon>
        <taxon>Streptacidiphilus</taxon>
    </lineage>
</organism>
<evidence type="ECO:0000256" key="3">
    <source>
        <dbReference type="ARBA" id="ARBA00023163"/>
    </source>
</evidence>
<evidence type="ECO:0000313" key="6">
    <source>
        <dbReference type="EMBL" id="MBF9072341.1"/>
    </source>
</evidence>
<dbReference type="InterPro" id="IPR051011">
    <property type="entry name" value="Metal_resp_trans_reg"/>
</dbReference>
<keyword evidence="3" id="KW-0804">Transcription</keyword>
<evidence type="ECO:0000259" key="5">
    <source>
        <dbReference type="SMART" id="SM00418"/>
    </source>
</evidence>
<proteinExistence type="predicted"/>